<organism evidence="3 4">
    <name type="scientific">Lactococcus fujiensis JCM 16395</name>
    <dbReference type="NCBI Taxonomy" id="1291764"/>
    <lineage>
        <taxon>Bacteria</taxon>
        <taxon>Bacillati</taxon>
        <taxon>Bacillota</taxon>
        <taxon>Bacilli</taxon>
        <taxon>Lactobacillales</taxon>
        <taxon>Streptococcaceae</taxon>
        <taxon>Lactococcus</taxon>
    </lineage>
</organism>
<protein>
    <submittedName>
        <fullName evidence="3">Alpha-L-Rha alpha-1,3-L-rhamnosyltransferase</fullName>
    </submittedName>
</protein>
<dbReference type="InterPro" id="IPR050834">
    <property type="entry name" value="Glycosyltransf_2"/>
</dbReference>
<dbReference type="AlphaFoldDB" id="A0A2A5RLG4"/>
<comment type="caution">
    <text evidence="3">The sequence shown here is derived from an EMBL/GenBank/DDBJ whole genome shotgun (WGS) entry which is preliminary data.</text>
</comment>
<dbReference type="RefSeq" id="WP_096817870.1">
    <property type="nucleotide sequence ID" value="NZ_JXJU01000005.1"/>
</dbReference>
<dbReference type="InterPro" id="IPR029044">
    <property type="entry name" value="Nucleotide-diphossugar_trans"/>
</dbReference>
<dbReference type="Pfam" id="PF00535">
    <property type="entry name" value="Glycos_transf_2"/>
    <property type="match status" value="1"/>
</dbReference>
<evidence type="ECO:0000313" key="3">
    <source>
        <dbReference type="EMBL" id="PCS00103.1"/>
    </source>
</evidence>
<accession>A0A2A5RLG4</accession>
<proteinExistence type="inferred from homology"/>
<comment type="similarity">
    <text evidence="1">Belongs to the glycosyltransferase 2 family.</text>
</comment>
<dbReference type="EMBL" id="JXJU01000005">
    <property type="protein sequence ID" value="PCS00103.1"/>
    <property type="molecule type" value="Genomic_DNA"/>
</dbReference>
<dbReference type="OrthoDB" id="9802649at2"/>
<name>A0A2A5RLG4_9LACT</name>
<dbReference type="PANTHER" id="PTHR43685:SF11">
    <property type="entry name" value="GLYCOSYLTRANSFERASE TAGX-RELATED"/>
    <property type="match status" value="1"/>
</dbReference>
<dbReference type="Proteomes" id="UP000218181">
    <property type="component" value="Unassembled WGS sequence"/>
</dbReference>
<evidence type="ECO:0000256" key="1">
    <source>
        <dbReference type="ARBA" id="ARBA00006739"/>
    </source>
</evidence>
<dbReference type="GO" id="GO:0016740">
    <property type="term" value="F:transferase activity"/>
    <property type="evidence" value="ECO:0007669"/>
    <property type="project" value="UniProtKB-KW"/>
</dbReference>
<dbReference type="STRING" id="1291764.GCA_001311235_02612"/>
<dbReference type="InterPro" id="IPR001173">
    <property type="entry name" value="Glyco_trans_2-like"/>
</dbReference>
<dbReference type="CDD" id="cd04196">
    <property type="entry name" value="GT_2_like_d"/>
    <property type="match status" value="1"/>
</dbReference>
<sequence length="316" mass="37241">MKINVCLSTYNGEAFLSEQIKSILNQTYPDFTLLIRDDGSTDRTVELIKSYQAKDKRIEFINEEDIKNIGAPRSFYELVRYEQADFYFFSDQDDVWKADKISLFISEAQQQNNSKPITYYSNFTTVNEELRTIRQLAYPDKEQVTLEQNLVGNKIIGCSIMINNALARIWELYDFDIDSSYHDSYLVLMALSMGKLVFINNSTILYRQHSHNLIGDKKKASPLNSFWAMIYSSTVRAEDISVKYQKYIVPDRKEIISDFYKLSFYSFFKRLFLVERHRYNRGNFKENLMVKVLLISQFHNQNKALATNLKKFKEKK</sequence>
<dbReference type="PANTHER" id="PTHR43685">
    <property type="entry name" value="GLYCOSYLTRANSFERASE"/>
    <property type="match status" value="1"/>
</dbReference>
<keyword evidence="3" id="KW-0808">Transferase</keyword>
<feature type="domain" description="Glycosyltransferase 2-like" evidence="2">
    <location>
        <begin position="5"/>
        <end position="169"/>
    </location>
</feature>
<reference evidence="3 4" key="1">
    <citation type="submission" date="2014-12" db="EMBL/GenBank/DDBJ databases">
        <title>Draft genome sequences of 10 type strains of Lactococcus.</title>
        <authorList>
            <person name="Sun Z."/>
            <person name="Zhong Z."/>
            <person name="Liu W."/>
            <person name="Zhang W."/>
            <person name="Zhang H."/>
        </authorList>
    </citation>
    <scope>NUCLEOTIDE SEQUENCE [LARGE SCALE GENOMIC DNA]</scope>
    <source>
        <strain evidence="3 4">JCM 16395</strain>
    </source>
</reference>
<gene>
    <name evidence="3" type="ORF">RT41_GL001414</name>
</gene>
<evidence type="ECO:0000313" key="4">
    <source>
        <dbReference type="Proteomes" id="UP000218181"/>
    </source>
</evidence>
<keyword evidence="4" id="KW-1185">Reference proteome</keyword>
<dbReference type="SUPFAM" id="SSF53448">
    <property type="entry name" value="Nucleotide-diphospho-sugar transferases"/>
    <property type="match status" value="1"/>
</dbReference>
<dbReference type="Gene3D" id="3.90.550.10">
    <property type="entry name" value="Spore Coat Polysaccharide Biosynthesis Protein SpsA, Chain A"/>
    <property type="match status" value="1"/>
</dbReference>
<evidence type="ECO:0000259" key="2">
    <source>
        <dbReference type="Pfam" id="PF00535"/>
    </source>
</evidence>